<feature type="domain" description="Disease resistance protein winged helix" evidence="12">
    <location>
        <begin position="982"/>
        <end position="1052"/>
    </location>
</feature>
<dbReference type="Gene3D" id="3.40.50.300">
    <property type="entry name" value="P-loop containing nucleotide triphosphate hydrolases"/>
    <property type="match status" value="1"/>
</dbReference>
<organism evidence="14 15">
    <name type="scientific">Oldenlandia corymbosa var. corymbosa</name>
    <dbReference type="NCBI Taxonomy" id="529605"/>
    <lineage>
        <taxon>Eukaryota</taxon>
        <taxon>Viridiplantae</taxon>
        <taxon>Streptophyta</taxon>
        <taxon>Embryophyta</taxon>
        <taxon>Tracheophyta</taxon>
        <taxon>Spermatophyta</taxon>
        <taxon>Magnoliopsida</taxon>
        <taxon>eudicotyledons</taxon>
        <taxon>Gunneridae</taxon>
        <taxon>Pentapetalae</taxon>
        <taxon>asterids</taxon>
        <taxon>lamiids</taxon>
        <taxon>Gentianales</taxon>
        <taxon>Rubiaceae</taxon>
        <taxon>Rubioideae</taxon>
        <taxon>Spermacoceae</taxon>
        <taxon>Hedyotis-Oldenlandia complex</taxon>
        <taxon>Oldenlandia</taxon>
    </lineage>
</organism>
<keyword evidence="7" id="KW-0677">Repeat</keyword>
<dbReference type="Pfam" id="PF23598">
    <property type="entry name" value="LRR_14"/>
    <property type="match status" value="1"/>
</dbReference>
<comment type="function">
    <text evidence="1">Confers resistance to late blight (Phytophthora infestans) races carrying the avirulence gene Avr1. Resistance proteins guard the plant against pathogens that contain an appropriate avirulence protein via an indirect interaction with this avirulence protein. That triggers a defense system including the hypersensitive response, which restricts the pathogen growth.</text>
</comment>
<evidence type="ECO:0000256" key="8">
    <source>
        <dbReference type="ARBA" id="ARBA00022741"/>
    </source>
</evidence>
<evidence type="ECO:0000259" key="12">
    <source>
        <dbReference type="Pfam" id="PF23559"/>
    </source>
</evidence>
<evidence type="ECO:0000256" key="9">
    <source>
        <dbReference type="ARBA" id="ARBA00022821"/>
    </source>
</evidence>
<gene>
    <name evidence="14" type="ORF">OLC1_LOCUS17129</name>
</gene>
<keyword evidence="4" id="KW-0963">Cytoplasm</keyword>
<dbReference type="GO" id="GO:0051607">
    <property type="term" value="P:defense response to virus"/>
    <property type="evidence" value="ECO:0007669"/>
    <property type="project" value="UniProtKB-ARBA"/>
</dbReference>
<keyword evidence="5" id="KW-0433">Leucine-rich repeat</keyword>
<keyword evidence="9" id="KW-0611">Plant defense</keyword>
<evidence type="ECO:0000313" key="14">
    <source>
        <dbReference type="EMBL" id="CAI9109184.1"/>
    </source>
</evidence>
<keyword evidence="10" id="KW-0067">ATP-binding</keyword>
<protein>
    <submittedName>
        <fullName evidence="14">OLC1v1008958C1</fullName>
    </submittedName>
</protein>
<dbReference type="GO" id="GO:0043531">
    <property type="term" value="F:ADP binding"/>
    <property type="evidence" value="ECO:0007669"/>
    <property type="project" value="InterPro"/>
</dbReference>
<feature type="domain" description="Disease resistance R13L4/SHOC-2-like LRR" evidence="13">
    <location>
        <begin position="1140"/>
        <end position="1326"/>
    </location>
</feature>
<evidence type="ECO:0000256" key="10">
    <source>
        <dbReference type="ARBA" id="ARBA00022840"/>
    </source>
</evidence>
<comment type="subcellular location">
    <subcellularLocation>
        <location evidence="2">Cytoplasm</location>
    </subcellularLocation>
</comment>
<dbReference type="Gene3D" id="3.80.10.10">
    <property type="entry name" value="Ribonuclease Inhibitor"/>
    <property type="match status" value="1"/>
</dbReference>
<dbReference type="SUPFAM" id="SSF52540">
    <property type="entry name" value="P-loop containing nucleoside triphosphate hydrolases"/>
    <property type="match status" value="1"/>
</dbReference>
<dbReference type="GO" id="GO:0009626">
    <property type="term" value="P:plant-type hypersensitive response"/>
    <property type="evidence" value="ECO:0007669"/>
    <property type="project" value="UniProtKB-KW"/>
</dbReference>
<evidence type="ECO:0000256" key="2">
    <source>
        <dbReference type="ARBA" id="ARBA00004496"/>
    </source>
</evidence>
<name>A0AAV1DQL8_OLDCO</name>
<evidence type="ECO:0000256" key="1">
    <source>
        <dbReference type="ARBA" id="ARBA00002074"/>
    </source>
</evidence>
<dbReference type="InterPro" id="IPR032675">
    <property type="entry name" value="LRR_dom_sf"/>
</dbReference>
<dbReference type="InterPro" id="IPR036388">
    <property type="entry name" value="WH-like_DNA-bd_sf"/>
</dbReference>
<comment type="similarity">
    <text evidence="3">Belongs to the disease resistance NB-LRR family.</text>
</comment>
<keyword evidence="6" id="KW-0381">Hypersensitive response</keyword>
<dbReference type="InterPro" id="IPR002182">
    <property type="entry name" value="NB-ARC"/>
</dbReference>
<dbReference type="PANTHER" id="PTHR23155:SF1152">
    <property type="entry name" value="AAA+ ATPASE DOMAIN-CONTAINING PROTEIN"/>
    <property type="match status" value="1"/>
</dbReference>
<dbReference type="Gene3D" id="1.10.10.10">
    <property type="entry name" value="Winged helix-like DNA-binding domain superfamily/Winged helix DNA-binding domain"/>
    <property type="match status" value="1"/>
</dbReference>
<dbReference type="Pfam" id="PF00931">
    <property type="entry name" value="NB-ARC"/>
    <property type="match status" value="1"/>
</dbReference>
<dbReference type="GO" id="GO:0005524">
    <property type="term" value="F:ATP binding"/>
    <property type="evidence" value="ECO:0007669"/>
    <property type="project" value="UniProtKB-KW"/>
</dbReference>
<evidence type="ECO:0000259" key="13">
    <source>
        <dbReference type="Pfam" id="PF23598"/>
    </source>
</evidence>
<dbReference type="SUPFAM" id="SSF52058">
    <property type="entry name" value="L domain-like"/>
    <property type="match status" value="1"/>
</dbReference>
<dbReference type="InterPro" id="IPR027417">
    <property type="entry name" value="P-loop_NTPase"/>
</dbReference>
<dbReference type="FunFam" id="1.10.10.10:FF:000322">
    <property type="entry name" value="Probable disease resistance protein At1g63360"/>
    <property type="match status" value="1"/>
</dbReference>
<sequence length="1450" mass="167101">MSMKMKYPDDFCWAVNRSRSLISKEKDNWKLKWCLDRVTEKKMVSVMAELEFFCVFLKTFYFDEYVLITNDTQFAIKVEAAAQELKMLLQHDFLEIFDGALDHLTSSRLTQLVRNALQSKRWKFSRVFANLDRKCCDLKLVIRQAYEDQILDALKFVSFAPYILVDKYSPLDWGFICDSLDQGVLYLCAMEKYSYLGDQLRDQIYALVQGLNSVNWLLTDKNITEKGFADDMPHAYFGGIIVEFARLCCCSWYNDPTVMNESKKRHLALLLSDHSCKLDLDPCKFLDAIVKSLQHYPEQSPSLLEEYHWPYKHFFQHILNIQDVCEASLELVDALASLLPLLIKSREIHHKDMVDVPRILAAFRDVVLEIRYLNHLQHQCKWDKGKPDCAIFMKRVRCLELEIAILLLPDVNEGNKSIRLEYYTDKILIEKVIIAFPSEVKSFYQSSSSTKEDYLEDIKFGDLLYKCFVLTLVLEAKTCLSKLNEDGSLILMLFLKHKITFLRDGLQYLIDVFLKKWKKNAEQDEKLLLTDFEVMATEVLTLTRAFAANKEEAKNMDARLLNLTDKVQQWIAKIIGDYQIPKFNLPKTPGLCFVGGPLQNLERVSCEHDSLWYVTYEIEAVCKDLKLKEPNSQDVFDQLEFVSLLTQLVNVTYRAEHLSDLMMEEKKYLPQHFLWFGHLVGEIRQLKLQIANFKGNSGYSERSQIVVRRLMPSMSQVSVVQVDEVMVGLQDQKEMIIDRLTRGTQKRDNVSIVGMPGVGKTSLAHNVFCCPRVMYHFPIRSWCCVSQTYNKRDLMLGILSNIITDMDNFYAKSDVDLELLLYRKLKKIRYLIVLDDMWGTGAWDELKISFPDDSNGSRILMTGRLEMELSKINDSHFLHPLSEEESWDLLKLKTFGNEHCPEELLEVGQQIAKNCKGLPLSICAIAGILDASNKNQMMWKQISESVSSQILSPESQCKKILALSYDHLPDHLKASLLYFGAFPEDKDIPTWKLKSLWMAEGFISKCEFKSLEDLAEDYLMDLVGRSLVIVAKRGSSGKVKACRVHDLVRDLCLLKAEEDRFLQLISGEDHPYASFNRLEYGVHYEHFDASCSIEYEQYRLCFFVNREHFVLSRPSGPFVRSLMFAATTDKHPRCSYDVSFITTSFKRLRVLDLESIYMGSSFPNGINLLVDLRYLSMFGDMESIPPSFSDLENLESFLLKSLKSKIVLPVTIWRMRKLRHLHVTSHAIFSSPTSRDQLDGFVTLSLMYVLLGKETNEILMKFPNLQKLKCIYSEPPNVSMDICLVPAWGSLAKLESLNISYLGVALNSGELNLPSSLKKLSLSNFHLSLCHISAVGKLQNLEVLKLISCAFEGSTWTMTEGEFRELKYLELDSLNIVQWDAREDHLPRLQQLVLRKCKQLEEVPFEFSCISTLKKIEVQLCESCVIDSVRKIEEEGIEGLEIIINSCLSG</sequence>
<dbReference type="Proteomes" id="UP001161247">
    <property type="component" value="Chromosome 6"/>
</dbReference>
<keyword evidence="15" id="KW-1185">Reference proteome</keyword>
<dbReference type="FunFam" id="3.40.50.300:FF:001091">
    <property type="entry name" value="Probable disease resistance protein At1g61300"/>
    <property type="match status" value="1"/>
</dbReference>
<accession>A0AAV1DQL8</accession>
<dbReference type="InterPro" id="IPR055414">
    <property type="entry name" value="LRR_R13L4/SHOC2-like"/>
</dbReference>
<dbReference type="EMBL" id="OX459123">
    <property type="protein sequence ID" value="CAI9109184.1"/>
    <property type="molecule type" value="Genomic_DNA"/>
</dbReference>
<evidence type="ECO:0000256" key="6">
    <source>
        <dbReference type="ARBA" id="ARBA00022667"/>
    </source>
</evidence>
<evidence type="ECO:0000313" key="15">
    <source>
        <dbReference type="Proteomes" id="UP001161247"/>
    </source>
</evidence>
<reference evidence="14" key="1">
    <citation type="submission" date="2023-03" db="EMBL/GenBank/DDBJ databases">
        <authorList>
            <person name="Julca I."/>
        </authorList>
    </citation>
    <scope>NUCLEOTIDE SEQUENCE</scope>
</reference>
<proteinExistence type="inferred from homology"/>
<evidence type="ECO:0000256" key="4">
    <source>
        <dbReference type="ARBA" id="ARBA00022490"/>
    </source>
</evidence>
<dbReference type="InterPro" id="IPR044974">
    <property type="entry name" value="Disease_R_plants"/>
</dbReference>
<keyword evidence="8" id="KW-0547">Nucleotide-binding</keyword>
<feature type="domain" description="NB-ARC" evidence="11">
    <location>
        <begin position="730"/>
        <end position="898"/>
    </location>
</feature>
<evidence type="ECO:0000256" key="3">
    <source>
        <dbReference type="ARBA" id="ARBA00008894"/>
    </source>
</evidence>
<dbReference type="InterPro" id="IPR042197">
    <property type="entry name" value="Apaf_helical"/>
</dbReference>
<dbReference type="GO" id="GO:0005737">
    <property type="term" value="C:cytoplasm"/>
    <property type="evidence" value="ECO:0007669"/>
    <property type="project" value="UniProtKB-SubCell"/>
</dbReference>
<dbReference type="InterPro" id="IPR058922">
    <property type="entry name" value="WHD_DRP"/>
</dbReference>
<dbReference type="PANTHER" id="PTHR23155">
    <property type="entry name" value="DISEASE RESISTANCE PROTEIN RP"/>
    <property type="match status" value="1"/>
</dbReference>
<dbReference type="Pfam" id="PF23559">
    <property type="entry name" value="WHD_DRP"/>
    <property type="match status" value="1"/>
</dbReference>
<dbReference type="PRINTS" id="PR00364">
    <property type="entry name" value="DISEASERSIST"/>
</dbReference>
<evidence type="ECO:0000256" key="7">
    <source>
        <dbReference type="ARBA" id="ARBA00022737"/>
    </source>
</evidence>
<evidence type="ECO:0000256" key="5">
    <source>
        <dbReference type="ARBA" id="ARBA00022614"/>
    </source>
</evidence>
<evidence type="ECO:0000259" key="11">
    <source>
        <dbReference type="Pfam" id="PF00931"/>
    </source>
</evidence>
<dbReference type="Gene3D" id="1.10.8.430">
    <property type="entry name" value="Helical domain of apoptotic protease-activating factors"/>
    <property type="match status" value="1"/>
</dbReference>